<protein>
    <submittedName>
        <fullName evidence="1">Uncharacterized protein</fullName>
    </submittedName>
</protein>
<evidence type="ECO:0000313" key="1">
    <source>
        <dbReference type="EMBL" id="CBH18266.1"/>
    </source>
</evidence>
<dbReference type="RefSeq" id="XP_011780530.1">
    <property type="nucleotide sequence ID" value="XM_011782228.1"/>
</dbReference>
<proteinExistence type="predicted"/>
<organism evidence="1 2">
    <name type="scientific">Trypanosoma brucei gambiense (strain MHOM/CI/86/DAL972)</name>
    <dbReference type="NCBI Taxonomy" id="679716"/>
    <lineage>
        <taxon>Eukaryota</taxon>
        <taxon>Discoba</taxon>
        <taxon>Euglenozoa</taxon>
        <taxon>Kinetoplastea</taxon>
        <taxon>Metakinetoplastina</taxon>
        <taxon>Trypanosomatida</taxon>
        <taxon>Trypanosomatidae</taxon>
        <taxon>Trypanosoma</taxon>
    </lineage>
</organism>
<dbReference type="AlphaFoldDB" id="D0A9B5"/>
<accession>D0A9B5</accession>
<dbReference type="KEGG" id="tbg:TbgDal_XI13850"/>
<evidence type="ECO:0000313" key="2">
    <source>
        <dbReference type="Proteomes" id="UP000002316"/>
    </source>
</evidence>
<name>D0A9B5_TRYB9</name>
<reference evidence="2" key="1">
    <citation type="journal article" date="2010" name="PLoS Negl. Trop. Dis.">
        <title>The genome sequence of Trypanosoma brucei gambiense, causative agent of chronic human african trypanosomiasis.</title>
        <authorList>
            <person name="Jackson A.P."/>
            <person name="Sanders M."/>
            <person name="Berry A."/>
            <person name="McQuillan J."/>
            <person name="Aslett M.A."/>
            <person name="Quail M.A."/>
            <person name="Chukualim B."/>
            <person name="Capewell P."/>
            <person name="MacLeod A."/>
            <person name="Melville S.E."/>
            <person name="Gibson W."/>
            <person name="Barry J.D."/>
            <person name="Berriman M."/>
            <person name="Hertz-Fowler C."/>
        </authorList>
    </citation>
    <scope>NUCLEOTIDE SEQUENCE [LARGE SCALE GENOMIC DNA]</scope>
    <source>
        <strain evidence="2">MHOM/CI/86/DAL972</strain>
    </source>
</reference>
<dbReference type="EMBL" id="FN554974">
    <property type="protein sequence ID" value="CBH18266.1"/>
    <property type="molecule type" value="Genomic_DNA"/>
</dbReference>
<sequence>MSHLGTAVMHTQHAEYGGERSVRFGKVYVYGEGRRDEKKMCVCVCVYIVNIYVKAFNLTTEFQERKNKFPDPKGCPTLAYLTKVASRTQILGTKRILPWMLGNKTIKFVFVFVLFPPPPLPPPPPFHHPTTPPFFPFPFSSSLGSRFTRLLLYLTK</sequence>
<dbReference type="Proteomes" id="UP000002316">
    <property type="component" value="Chromosome 11"/>
</dbReference>
<dbReference type="GeneID" id="23866559"/>
<gene>
    <name evidence="1" type="ORF">TbgDal_XI13850</name>
</gene>